<evidence type="ECO:0000313" key="4">
    <source>
        <dbReference type="EMBL" id="NBJ92663.1"/>
    </source>
</evidence>
<evidence type="ECO:0000313" key="5">
    <source>
        <dbReference type="Proteomes" id="UP001154420"/>
    </source>
</evidence>
<dbReference type="SUPFAM" id="SSF53850">
    <property type="entry name" value="Periplasmic binding protein-like II"/>
    <property type="match status" value="1"/>
</dbReference>
<organism evidence="4 5">
    <name type="scientific">Parablautia muri</name>
    <dbReference type="NCBI Taxonomy" id="2320879"/>
    <lineage>
        <taxon>Bacteria</taxon>
        <taxon>Bacillati</taxon>
        <taxon>Bacillota</taxon>
        <taxon>Clostridia</taxon>
        <taxon>Lachnospirales</taxon>
        <taxon>Lachnospiraceae</taxon>
        <taxon>Parablautia</taxon>
    </lineage>
</organism>
<name>A0A9X5GQY7_9FIRM</name>
<reference evidence="4" key="1">
    <citation type="submission" date="2018-09" db="EMBL/GenBank/DDBJ databases">
        <title>Murine metabolic-syndrome-specific gut microbial biobank.</title>
        <authorList>
            <person name="Liu C."/>
        </authorList>
    </citation>
    <scope>NUCLEOTIDE SEQUENCE</scope>
    <source>
        <strain evidence="4">D42-62</strain>
    </source>
</reference>
<feature type="compositionally biased region" description="Low complexity" evidence="1">
    <location>
        <begin position="33"/>
        <end position="52"/>
    </location>
</feature>
<evidence type="ECO:0000256" key="2">
    <source>
        <dbReference type="SAM" id="SignalP"/>
    </source>
</evidence>
<accession>A0A9X5GQY7</accession>
<feature type="chain" id="PRO_5040852273" evidence="2">
    <location>
        <begin position="26"/>
        <end position="508"/>
    </location>
</feature>
<dbReference type="PROSITE" id="PS51257">
    <property type="entry name" value="PROKAR_LIPOPROTEIN"/>
    <property type="match status" value="1"/>
</dbReference>
<dbReference type="InterPro" id="IPR022627">
    <property type="entry name" value="DUF3502"/>
</dbReference>
<dbReference type="EMBL" id="QZDT01000010">
    <property type="protein sequence ID" value="NBJ92663.1"/>
    <property type="molecule type" value="Genomic_DNA"/>
</dbReference>
<evidence type="ECO:0000259" key="3">
    <source>
        <dbReference type="Pfam" id="PF12010"/>
    </source>
</evidence>
<evidence type="ECO:0000256" key="1">
    <source>
        <dbReference type="SAM" id="MobiDB-lite"/>
    </source>
</evidence>
<sequence length="508" mass="55276">MEGFIMKMKKMIALLGAAAMAISLAACGGSDSAGGSSSGNGSASESSSSESGGSEGSGQVQEVALHLPTVYDLPDAEMVETEINKIAEEKYGLHFDINYISTGSWQQQSNLLFTGDEADVIAIFGTPLTTFVKNGQLSDLTDYYANASDEFKAVWSAEEMEGTTIDGKIYAVPNLRNFGNYFGLNIDAEVAAELGIEDGQQLSMQDVSDFLYAAHEKYPERYALVPQGGTTLIGQWSWDGLGDERWVGVLEDCGQDTTVKNVLDIDDFTEFCTWAETWYNDGLILPDILSNTTPWQTMILNKQAISVFDNYGVNAAAGCIRTIVVDKWVQSNSYQALCYGINQNSSNKDAAWKAMEVLYTDKEICTLLADGIEGTHYVVNEDGTISFPEGKSAADCGYGMAEGYWIVPYSGNTYPLDVNGPTFFEDLITFNKETLKTKAFGFAFDTTPVTDQYAACLSVMDKYYQPLMSGAVDVESTIAQAKSELEAAGIDEIIAEKQKQLDEFLSAQ</sequence>
<comment type="caution">
    <text evidence="4">The sequence shown here is derived from an EMBL/GenBank/DDBJ whole genome shotgun (WGS) entry which is preliminary data.</text>
</comment>
<keyword evidence="2" id="KW-0732">Signal</keyword>
<gene>
    <name evidence="4" type="ORF">D5281_08655</name>
</gene>
<proteinExistence type="predicted"/>
<protein>
    <submittedName>
        <fullName evidence="4">Extracellular solute-binding protein</fullName>
    </submittedName>
</protein>
<feature type="domain" description="DUF3502" evidence="3">
    <location>
        <begin position="439"/>
        <end position="505"/>
    </location>
</feature>
<keyword evidence="5" id="KW-1185">Reference proteome</keyword>
<dbReference type="AlphaFoldDB" id="A0A9X5GQY7"/>
<dbReference type="Pfam" id="PF12010">
    <property type="entry name" value="DUF3502"/>
    <property type="match status" value="1"/>
</dbReference>
<feature type="signal peptide" evidence="2">
    <location>
        <begin position="1"/>
        <end position="25"/>
    </location>
</feature>
<dbReference type="Proteomes" id="UP001154420">
    <property type="component" value="Unassembled WGS sequence"/>
</dbReference>
<dbReference type="Gene3D" id="3.40.190.10">
    <property type="entry name" value="Periplasmic binding protein-like II"/>
    <property type="match status" value="2"/>
</dbReference>
<feature type="region of interest" description="Disordered" evidence="1">
    <location>
        <begin position="33"/>
        <end position="59"/>
    </location>
</feature>